<comment type="caution">
    <text evidence="2">The sequence shown here is derived from an EMBL/GenBank/DDBJ whole genome shotgun (WGS) entry which is preliminary data.</text>
</comment>
<dbReference type="EMBL" id="BSYO01000004">
    <property type="protein sequence ID" value="GMH02920.1"/>
    <property type="molecule type" value="Genomic_DNA"/>
</dbReference>
<protein>
    <submittedName>
        <fullName evidence="2">Uncharacterized protein</fullName>
    </submittedName>
</protein>
<proteinExistence type="predicted"/>
<gene>
    <name evidence="2" type="ORF">Nepgr_004759</name>
</gene>
<feature type="region of interest" description="Disordered" evidence="1">
    <location>
        <begin position="27"/>
        <end position="60"/>
    </location>
</feature>
<keyword evidence="3" id="KW-1185">Reference proteome</keyword>
<sequence length="91" mass="10379">MLRSPLLELHWLWHLAPQQLSVVPHQPYSLQHRPPGHTDPPACFPHCSSDQGASSPKRDKPKNIIADVISIFHEMLRVRGQWYLGILLLSS</sequence>
<organism evidence="2 3">
    <name type="scientific">Nepenthes gracilis</name>
    <name type="common">Slender pitcher plant</name>
    <dbReference type="NCBI Taxonomy" id="150966"/>
    <lineage>
        <taxon>Eukaryota</taxon>
        <taxon>Viridiplantae</taxon>
        <taxon>Streptophyta</taxon>
        <taxon>Embryophyta</taxon>
        <taxon>Tracheophyta</taxon>
        <taxon>Spermatophyta</taxon>
        <taxon>Magnoliopsida</taxon>
        <taxon>eudicotyledons</taxon>
        <taxon>Gunneridae</taxon>
        <taxon>Pentapetalae</taxon>
        <taxon>Caryophyllales</taxon>
        <taxon>Nepenthaceae</taxon>
        <taxon>Nepenthes</taxon>
    </lineage>
</organism>
<dbReference type="AlphaFoldDB" id="A0AAD3S1Z5"/>
<accession>A0AAD3S1Z5</accession>
<reference evidence="2" key="1">
    <citation type="submission" date="2023-05" db="EMBL/GenBank/DDBJ databases">
        <title>Nepenthes gracilis genome sequencing.</title>
        <authorList>
            <person name="Fukushima K."/>
        </authorList>
    </citation>
    <scope>NUCLEOTIDE SEQUENCE</scope>
    <source>
        <strain evidence="2">SING2019-196</strain>
    </source>
</reference>
<dbReference type="Proteomes" id="UP001279734">
    <property type="component" value="Unassembled WGS sequence"/>
</dbReference>
<evidence type="ECO:0000313" key="3">
    <source>
        <dbReference type="Proteomes" id="UP001279734"/>
    </source>
</evidence>
<evidence type="ECO:0000313" key="2">
    <source>
        <dbReference type="EMBL" id="GMH02920.1"/>
    </source>
</evidence>
<evidence type="ECO:0000256" key="1">
    <source>
        <dbReference type="SAM" id="MobiDB-lite"/>
    </source>
</evidence>
<name>A0AAD3S1Z5_NEPGR</name>